<dbReference type="Proteomes" id="UP000003843">
    <property type="component" value="Unassembled WGS sequence"/>
</dbReference>
<protein>
    <submittedName>
        <fullName evidence="1">Uncharacterized protein</fullName>
    </submittedName>
</protein>
<accession>D0WD19</accession>
<name>D0WD19_NEILA</name>
<reference evidence="1 2" key="1">
    <citation type="submission" date="2009-10" db="EMBL/GenBank/DDBJ databases">
        <authorList>
            <person name="Weinstock G."/>
            <person name="Sodergren E."/>
            <person name="Clifton S."/>
            <person name="Fulton L."/>
            <person name="Fulton B."/>
            <person name="Courtney L."/>
            <person name="Fronick C."/>
            <person name="Harrison M."/>
            <person name="Strong C."/>
            <person name="Farmer C."/>
            <person name="Delahaunty K."/>
            <person name="Markovic C."/>
            <person name="Hall O."/>
            <person name="Minx P."/>
            <person name="Tomlinson C."/>
            <person name="Mitreva M."/>
            <person name="Nelson J."/>
            <person name="Hou S."/>
            <person name="Wollam A."/>
            <person name="Pepin K.H."/>
            <person name="Johnson M."/>
            <person name="Bhonagiri V."/>
            <person name="Nash W.E."/>
            <person name="Warren W."/>
            <person name="Chinwalla A."/>
            <person name="Mardis E.R."/>
            <person name="Wilson R.K."/>
        </authorList>
    </citation>
    <scope>NUCLEOTIDE SEQUENCE [LARGE SCALE GENOMIC DNA]</scope>
    <source>
        <strain evidence="1 2">ATCC 23970</strain>
    </source>
</reference>
<gene>
    <name evidence="1" type="ORF">NEILACOT_05454</name>
</gene>
<organism evidence="1 2">
    <name type="scientific">Neisseria lactamica ATCC 23970</name>
    <dbReference type="NCBI Taxonomy" id="546265"/>
    <lineage>
        <taxon>Bacteria</taxon>
        <taxon>Pseudomonadati</taxon>
        <taxon>Pseudomonadota</taxon>
        <taxon>Betaproteobacteria</taxon>
        <taxon>Neisseriales</taxon>
        <taxon>Neisseriaceae</taxon>
        <taxon>Neisseria</taxon>
    </lineage>
</organism>
<evidence type="ECO:0000313" key="2">
    <source>
        <dbReference type="Proteomes" id="UP000003843"/>
    </source>
</evidence>
<comment type="caution">
    <text evidence="1">The sequence shown here is derived from an EMBL/GenBank/DDBJ whole genome shotgun (WGS) entry which is preliminary data.</text>
</comment>
<proteinExistence type="predicted"/>
<dbReference type="EMBL" id="ACEQ02000040">
    <property type="protein sequence ID" value="EEZ74523.1"/>
    <property type="molecule type" value="Genomic_DNA"/>
</dbReference>
<evidence type="ECO:0000313" key="1">
    <source>
        <dbReference type="EMBL" id="EEZ74523.1"/>
    </source>
</evidence>
<sequence>MNMFKKFKPVLLSFFALVFAFWLGTGIAYEINPRWFLSDTATEIPENPNAFVAKLARLFRNADRAVVIVKESMRTEESLAETADDGPLQSEKDYLALAIRLSRLKEKAKWFHVTEQEHGEEVWLDYYIGEGGLVAVSLLQRSPEAFVNAEYLYRNDRPFSVNVYGGTVHGENYETTGEYRVIWQPDGSVFDAAGRGKIGEDVYEHCLGCYQMARVYLAKYRDVANDEQKVWDFREESNRIASDSRDSVFYQNMRELMPRGMKANSLVVGYDADGLPQKVYWSFDNGKKRQSFEYYLKNGNLFIAQSSTVALKADGVTADIQTYHAQQTWYLDGGRIIREEKQGDKLPDFPLNLEDLEKEVSRYAEAAARRSGGRRDLSH</sequence>
<dbReference type="AlphaFoldDB" id="D0WD19"/>